<feature type="domain" description="YopX protein" evidence="1">
    <location>
        <begin position="6"/>
        <end position="122"/>
    </location>
</feature>
<proteinExistence type="predicted"/>
<dbReference type="InterPro" id="IPR019096">
    <property type="entry name" value="YopX_protein"/>
</dbReference>
<evidence type="ECO:0000259" key="1">
    <source>
        <dbReference type="Pfam" id="PF09643"/>
    </source>
</evidence>
<dbReference type="InterPro" id="IPR023385">
    <property type="entry name" value="YopX-like_C"/>
</dbReference>
<dbReference type="EMBL" id="BK014857">
    <property type="protein sequence ID" value="DAD79072.1"/>
    <property type="molecule type" value="Genomic_DNA"/>
</dbReference>
<reference evidence="2" key="1">
    <citation type="journal article" date="2021" name="Proc. Natl. Acad. Sci. U.S.A.">
        <title>A Catalog of Tens of Thousands of Viruses from Human Metagenomes Reveals Hidden Associations with Chronic Diseases.</title>
        <authorList>
            <person name="Tisza M.J."/>
            <person name="Buck C.B."/>
        </authorList>
    </citation>
    <scope>NUCLEOTIDE SEQUENCE</scope>
    <source>
        <strain evidence="2">CtrG012</strain>
    </source>
</reference>
<protein>
    <submittedName>
        <fullName evidence="2">YopX protein</fullName>
    </submittedName>
</protein>
<dbReference type="Pfam" id="PF09643">
    <property type="entry name" value="YopX"/>
    <property type="match status" value="1"/>
</dbReference>
<evidence type="ECO:0000313" key="2">
    <source>
        <dbReference type="EMBL" id="DAD79072.1"/>
    </source>
</evidence>
<dbReference type="SUPFAM" id="SSF159006">
    <property type="entry name" value="YopX-like"/>
    <property type="match status" value="1"/>
</dbReference>
<sequence length="128" mass="14825">MRKILFRGKCRKSGRWIYGDLLKHGENDYSIRKEGESYSVPVREETIGQYIGLKDYDGNRIFEGDIIKVSRKSKNGFGDIYGLVVAEWDSKQKAFVLLPSDDYFDDIRMIAVVNNKYNNPDLYTEVIA</sequence>
<dbReference type="Gene3D" id="2.30.30.290">
    <property type="entry name" value="YopX-like domains"/>
    <property type="match status" value="1"/>
</dbReference>
<organism evidence="2">
    <name type="scientific">Siphoviridae sp. ctrG012</name>
    <dbReference type="NCBI Taxonomy" id="2826475"/>
    <lineage>
        <taxon>Viruses</taxon>
        <taxon>Duplodnaviria</taxon>
        <taxon>Heunggongvirae</taxon>
        <taxon>Uroviricota</taxon>
        <taxon>Caudoviricetes</taxon>
    </lineage>
</organism>
<accession>A0A8S5MA87</accession>
<name>A0A8S5MA87_9CAUD</name>